<dbReference type="EMBL" id="JH370144">
    <property type="protein sequence ID" value="ELA41423.1"/>
    <property type="molecule type" value="Genomic_DNA"/>
</dbReference>
<evidence type="ECO:0000313" key="2">
    <source>
        <dbReference type="EMBL" id="ELA41423.1"/>
    </source>
</evidence>
<dbReference type="InParanoid" id="L2GKL0"/>
<feature type="region of interest" description="Disordered" evidence="1">
    <location>
        <begin position="539"/>
        <end position="580"/>
    </location>
</feature>
<dbReference type="AlphaFoldDB" id="L2GKL0"/>
<accession>L2GKL0</accession>
<gene>
    <name evidence="2" type="ORF">VICG_01528</name>
</gene>
<dbReference type="RefSeq" id="XP_007604974.1">
    <property type="nucleotide sequence ID" value="XM_007604912.1"/>
</dbReference>
<evidence type="ECO:0000313" key="3">
    <source>
        <dbReference type="Proteomes" id="UP000011082"/>
    </source>
</evidence>
<dbReference type="Proteomes" id="UP000011082">
    <property type="component" value="Unassembled WGS sequence"/>
</dbReference>
<dbReference type="VEuPathDB" id="MicrosporidiaDB:VICG_01528"/>
<dbReference type="GeneID" id="19882239"/>
<reference evidence="3" key="1">
    <citation type="submission" date="2011-05" db="EMBL/GenBank/DDBJ databases">
        <title>The genome sequence of Vittaforma corneae strain ATCC 50505.</title>
        <authorList>
            <consortium name="The Broad Institute Genome Sequencing Platform"/>
            <person name="Cuomo C."/>
            <person name="Didier E."/>
            <person name="Bowers L."/>
            <person name="Young S.K."/>
            <person name="Zeng Q."/>
            <person name="Gargeya S."/>
            <person name="Fitzgerald M."/>
            <person name="Haas B."/>
            <person name="Abouelleil A."/>
            <person name="Alvarado L."/>
            <person name="Arachchi H.M."/>
            <person name="Berlin A."/>
            <person name="Chapman S.B."/>
            <person name="Gearin G."/>
            <person name="Goldberg J."/>
            <person name="Griggs A."/>
            <person name="Gujja S."/>
            <person name="Hansen M."/>
            <person name="Heiman D."/>
            <person name="Howarth C."/>
            <person name="Larimer J."/>
            <person name="Lui A."/>
            <person name="MacDonald P.J.P."/>
            <person name="McCowen C."/>
            <person name="Montmayeur A."/>
            <person name="Murphy C."/>
            <person name="Neiman D."/>
            <person name="Pearson M."/>
            <person name="Priest M."/>
            <person name="Roberts A."/>
            <person name="Saif S."/>
            <person name="Shea T."/>
            <person name="Sisk P."/>
            <person name="Stolte C."/>
            <person name="Sykes S."/>
            <person name="Wortman J."/>
            <person name="Nusbaum C."/>
            <person name="Birren B."/>
        </authorList>
    </citation>
    <scope>NUCLEOTIDE SEQUENCE [LARGE SCALE GENOMIC DNA]</scope>
    <source>
        <strain evidence="3">ATCC 50505</strain>
    </source>
</reference>
<feature type="compositionally biased region" description="Low complexity" evidence="1">
    <location>
        <begin position="546"/>
        <end position="556"/>
    </location>
</feature>
<evidence type="ECO:0000256" key="1">
    <source>
        <dbReference type="SAM" id="MobiDB-lite"/>
    </source>
</evidence>
<proteinExistence type="predicted"/>
<name>L2GKL0_VITCO</name>
<protein>
    <submittedName>
        <fullName evidence="2">Uncharacterized protein</fullName>
    </submittedName>
</protein>
<organism evidence="2 3">
    <name type="scientific">Vittaforma corneae (strain ATCC 50505)</name>
    <name type="common">Microsporidian parasite</name>
    <name type="synonym">Nosema corneum</name>
    <dbReference type="NCBI Taxonomy" id="993615"/>
    <lineage>
        <taxon>Eukaryota</taxon>
        <taxon>Fungi</taxon>
        <taxon>Fungi incertae sedis</taxon>
        <taxon>Microsporidia</taxon>
        <taxon>Nosematidae</taxon>
        <taxon>Vittaforma</taxon>
    </lineage>
</organism>
<keyword evidence="3" id="KW-1185">Reference proteome</keyword>
<dbReference type="HOGENOM" id="CLU_457982_0_0_1"/>
<sequence>MKIMNRFTHQSFNFTNLKCHCFNKIDETCSKYLRKNVYFCMLFLNIPLVKGLSSLSLGPNCESTADTSCENKVGSEYSQTNISQWPNNPFTNIPALKVECSQNIQNQQNTNCAGGKASQQFESCISSIIGDQMVMNDINNQIECLEQYADNANINLDNAFSGVPGSYDGRGFYNNYLKGGLGYSSNGFYPHGGHRHMEYPPVPKMITGKTNGIPGTNVPFFVKDKITAVVTSVVTNVVEKPPVTVIPPPQTVTFTRHAKPITKTLPPLVFQIPTTIIQTSKPETIIKTLPPQVIYQPPETKTLQQQVHYPPSTIVINKTLNPVTRTVVVPGPARTYVQPPQTVVSVSTKVIMQPHIPPAIFNTAGNSVPGRVNPFSHNHSRNTPFDHSYHPDGFSHYGGHNGHYPGTGGGSPYSGKFNGQSPYPGGHGYPYSGGYNGGVSNIACDCYELGKVLDGISTGNTSCSCPQQSTMQFNLPYFIPGSPDCTINNLTDCQRPSVNNCLKNTNNCYTSMLQSNYNLQSNSDQCSVSNVKMCESDNWPKVMEPNSSKSTNSSANKPDKTREASSEEDVVSASLVSSGKEVPKAVFVSDLTKQNE</sequence>